<comment type="caution">
    <text evidence="5">The sequence shown here is derived from an EMBL/GenBank/DDBJ whole genome shotgun (WGS) entry which is preliminary data.</text>
</comment>
<dbReference type="InterPro" id="IPR033655">
    <property type="entry name" value="TGS_RelA/SpoT"/>
</dbReference>
<evidence type="ECO:0000313" key="6">
    <source>
        <dbReference type="Proteomes" id="UP000176604"/>
    </source>
</evidence>
<dbReference type="InterPro" id="IPR003607">
    <property type="entry name" value="HD/PDEase_dom"/>
</dbReference>
<comment type="similarity">
    <text evidence="2">Belongs to the relA/spoT family.</text>
</comment>
<dbReference type="Proteomes" id="UP000176604">
    <property type="component" value="Unassembled WGS sequence"/>
</dbReference>
<protein>
    <recommendedName>
        <fullName evidence="7">TGS domain-containing protein</fullName>
    </recommendedName>
</protein>
<dbReference type="Gene3D" id="3.10.20.30">
    <property type="match status" value="1"/>
</dbReference>
<dbReference type="InterPro" id="IPR006674">
    <property type="entry name" value="HD_domain"/>
</dbReference>
<dbReference type="FunFam" id="3.30.460.10:FF:000001">
    <property type="entry name" value="GTP pyrophosphokinase RelA"/>
    <property type="match status" value="1"/>
</dbReference>
<dbReference type="EMBL" id="MGEF01000019">
    <property type="protein sequence ID" value="OGL79037.1"/>
    <property type="molecule type" value="Genomic_DNA"/>
</dbReference>
<dbReference type="InterPro" id="IPR007685">
    <property type="entry name" value="RelA_SpoT"/>
</dbReference>
<evidence type="ECO:0000256" key="1">
    <source>
        <dbReference type="ARBA" id="ARBA00025704"/>
    </source>
</evidence>
<reference evidence="5 6" key="1">
    <citation type="journal article" date="2016" name="Nat. Commun.">
        <title>Thousands of microbial genomes shed light on interconnected biogeochemical processes in an aquifer system.</title>
        <authorList>
            <person name="Anantharaman K."/>
            <person name="Brown C.T."/>
            <person name="Hug L.A."/>
            <person name="Sharon I."/>
            <person name="Castelle C.J."/>
            <person name="Probst A.J."/>
            <person name="Thomas B.C."/>
            <person name="Singh A."/>
            <person name="Wilkins M.J."/>
            <person name="Karaoz U."/>
            <person name="Brodie E.L."/>
            <person name="Williams K.H."/>
            <person name="Hubbard S.S."/>
            <person name="Banfield J.F."/>
        </authorList>
    </citation>
    <scope>NUCLEOTIDE SEQUENCE [LARGE SCALE GENOMIC DNA]</scope>
</reference>
<dbReference type="InterPro" id="IPR004095">
    <property type="entry name" value="TGS"/>
</dbReference>
<dbReference type="AlphaFoldDB" id="A0A1F7UMW6"/>
<dbReference type="SMART" id="SM00954">
    <property type="entry name" value="RelA_SpoT"/>
    <property type="match status" value="1"/>
</dbReference>
<dbReference type="InterPro" id="IPR004811">
    <property type="entry name" value="RelA/Spo_fam"/>
</dbReference>
<dbReference type="CDD" id="cd05399">
    <property type="entry name" value="NT_Rel-Spo_like"/>
    <property type="match status" value="1"/>
</dbReference>
<dbReference type="PANTHER" id="PTHR21262">
    <property type="entry name" value="GUANOSINE-3',5'-BIS DIPHOSPHATE 3'-PYROPHOSPHOHYDROLASE"/>
    <property type="match status" value="1"/>
</dbReference>
<evidence type="ECO:0000259" key="3">
    <source>
        <dbReference type="PROSITE" id="PS51831"/>
    </source>
</evidence>
<dbReference type="SUPFAM" id="SSF81301">
    <property type="entry name" value="Nucleotidyltransferase"/>
    <property type="match status" value="1"/>
</dbReference>
<dbReference type="GO" id="GO:0005886">
    <property type="term" value="C:plasma membrane"/>
    <property type="evidence" value="ECO:0007669"/>
    <property type="project" value="TreeGrafter"/>
</dbReference>
<dbReference type="CDD" id="cd01668">
    <property type="entry name" value="TGS_RSH"/>
    <property type="match status" value="1"/>
</dbReference>
<dbReference type="SUPFAM" id="SSF81271">
    <property type="entry name" value="TGS-like"/>
    <property type="match status" value="1"/>
</dbReference>
<feature type="domain" description="TGS" evidence="4">
    <location>
        <begin position="386"/>
        <end position="447"/>
    </location>
</feature>
<sequence length="491" mass="56226">MTTTLNDLKHIIQQKHPTADLSLVELAYEFAEKAHAGQTRFSGVPYIQHSLATAYRLATMDMDFPTIIAGLLHDVPEDTAITQQELEKEFGEEVAELVAGVTKLGKIKYRGIERYAENLRKMFVAMAQDVRVIFIKFADRINNLHTLEFLPPVKQQRIAQESIEIYAPIANRLGMGELRSELEDLAFPFLYPDEYTWVKQAAAGKIEAQKKIVDKMIVEVNDALAENTVASFSAHGRMKHVFSLYKKLLRKDRDLSKIYDLVAIRIIVPEVKDCYHVLGILHGRWRPMPGRIKDYIAQPKPNGYQSLHTTVFTDDGHIVEIQIRTQVMHELAEYGIAAHWYAKEGGMGTQVPREQLGWLEQLMKLQKDATNDQEYLENLKITLFHDRIFVLTPKGDVINLPEGATPIDFAYHIHTELGHHTGSAYINEKIAALDTKLKSGDLVEIKEDKSRKGPNEDWLTIVQTRMAKEKIQDFLSRQRRMRILDLFSRKP</sequence>
<dbReference type="Pfam" id="PF02824">
    <property type="entry name" value="TGS"/>
    <property type="match status" value="1"/>
</dbReference>
<dbReference type="SUPFAM" id="SSF109604">
    <property type="entry name" value="HD-domain/PDEase-like"/>
    <property type="match status" value="1"/>
</dbReference>
<dbReference type="InterPro" id="IPR043519">
    <property type="entry name" value="NT_sf"/>
</dbReference>
<dbReference type="Gene3D" id="3.30.460.10">
    <property type="entry name" value="Beta Polymerase, domain 2"/>
    <property type="match status" value="1"/>
</dbReference>
<comment type="function">
    <text evidence="2">In eubacteria ppGpp (guanosine 3'-diphosphate 5'-diphosphate) is a mediator of the stringent response that coordinates a variety of cellular activities in response to changes in nutritional abundance.</text>
</comment>
<dbReference type="PROSITE" id="PS51880">
    <property type="entry name" value="TGS"/>
    <property type="match status" value="1"/>
</dbReference>
<evidence type="ECO:0008006" key="7">
    <source>
        <dbReference type="Google" id="ProtNLM"/>
    </source>
</evidence>
<evidence type="ECO:0000256" key="2">
    <source>
        <dbReference type="RuleBase" id="RU003847"/>
    </source>
</evidence>
<gene>
    <name evidence="5" type="ORF">A3J43_01385</name>
</gene>
<dbReference type="CDD" id="cd00077">
    <property type="entry name" value="HDc"/>
    <property type="match status" value="1"/>
</dbReference>
<name>A0A1F7UMW6_9BACT</name>
<dbReference type="NCBIfam" id="TIGR00691">
    <property type="entry name" value="spoT_relA"/>
    <property type="match status" value="1"/>
</dbReference>
<evidence type="ECO:0000313" key="5">
    <source>
        <dbReference type="EMBL" id="OGL79037.1"/>
    </source>
</evidence>
<organism evidence="5 6">
    <name type="scientific">Candidatus Uhrbacteria bacterium RIFCSPHIGHO2_12_FULL_54_23</name>
    <dbReference type="NCBI Taxonomy" id="1802397"/>
    <lineage>
        <taxon>Bacteria</taxon>
        <taxon>Candidatus Uhriibacteriota</taxon>
    </lineage>
</organism>
<dbReference type="STRING" id="1802397.A3J43_01385"/>
<dbReference type="InterPro" id="IPR012675">
    <property type="entry name" value="Beta-grasp_dom_sf"/>
</dbReference>
<dbReference type="PROSITE" id="PS51831">
    <property type="entry name" value="HD"/>
    <property type="match status" value="1"/>
</dbReference>
<accession>A0A1F7UMW6</accession>
<dbReference type="FunFam" id="1.10.3210.10:FF:000001">
    <property type="entry name" value="GTP pyrophosphokinase RelA"/>
    <property type="match status" value="1"/>
</dbReference>
<evidence type="ECO:0000259" key="4">
    <source>
        <dbReference type="PROSITE" id="PS51880"/>
    </source>
</evidence>
<dbReference type="PANTHER" id="PTHR21262:SF31">
    <property type="entry name" value="GTP PYROPHOSPHOKINASE"/>
    <property type="match status" value="1"/>
</dbReference>
<dbReference type="GO" id="GO:0015969">
    <property type="term" value="P:guanosine tetraphosphate metabolic process"/>
    <property type="evidence" value="ECO:0007669"/>
    <property type="project" value="InterPro"/>
</dbReference>
<dbReference type="InterPro" id="IPR012676">
    <property type="entry name" value="TGS-like"/>
</dbReference>
<dbReference type="Gene3D" id="1.10.3210.10">
    <property type="entry name" value="Hypothetical protein af1432"/>
    <property type="match status" value="1"/>
</dbReference>
<dbReference type="Pfam" id="PF04607">
    <property type="entry name" value="RelA_SpoT"/>
    <property type="match status" value="1"/>
</dbReference>
<proteinExistence type="inferred from homology"/>
<dbReference type="SMART" id="SM00471">
    <property type="entry name" value="HDc"/>
    <property type="match status" value="1"/>
</dbReference>
<dbReference type="FunFam" id="3.10.20.30:FF:000002">
    <property type="entry name" value="GTP pyrophosphokinase (RelA/SpoT)"/>
    <property type="match status" value="1"/>
</dbReference>
<feature type="domain" description="HD" evidence="3">
    <location>
        <begin position="46"/>
        <end position="144"/>
    </location>
</feature>
<comment type="pathway">
    <text evidence="1">Purine metabolism.</text>
</comment>
<dbReference type="Pfam" id="PF13328">
    <property type="entry name" value="HD_4"/>
    <property type="match status" value="1"/>
</dbReference>